<dbReference type="GO" id="GO:0003700">
    <property type="term" value="F:DNA-binding transcription factor activity"/>
    <property type="evidence" value="ECO:0007669"/>
    <property type="project" value="InterPro"/>
</dbReference>
<dbReference type="NCBIfam" id="NF033788">
    <property type="entry name" value="HTH_metalloreg"/>
    <property type="match status" value="1"/>
</dbReference>
<dbReference type="PRINTS" id="PR00778">
    <property type="entry name" value="HTHARSR"/>
</dbReference>
<dbReference type="AlphaFoldDB" id="A0A3B1D2W4"/>
<evidence type="ECO:0000259" key="4">
    <source>
        <dbReference type="PROSITE" id="PS50987"/>
    </source>
</evidence>
<dbReference type="PANTHER" id="PTHR43132:SF2">
    <property type="entry name" value="ARSENICAL RESISTANCE OPERON REPRESSOR ARSR-RELATED"/>
    <property type="match status" value="1"/>
</dbReference>
<name>A0A3B1D2W4_9ZZZZ</name>
<dbReference type="InterPro" id="IPR051011">
    <property type="entry name" value="Metal_resp_trans_reg"/>
</dbReference>
<dbReference type="SMART" id="SM00418">
    <property type="entry name" value="HTH_ARSR"/>
    <property type="match status" value="1"/>
</dbReference>
<dbReference type="InterPro" id="IPR036388">
    <property type="entry name" value="WH-like_DNA-bd_sf"/>
</dbReference>
<dbReference type="PROSITE" id="PS50987">
    <property type="entry name" value="HTH_ARSR_2"/>
    <property type="match status" value="1"/>
</dbReference>
<reference evidence="5" key="1">
    <citation type="submission" date="2018-06" db="EMBL/GenBank/DDBJ databases">
        <authorList>
            <person name="Zhirakovskaya E."/>
        </authorList>
    </citation>
    <scope>NUCLEOTIDE SEQUENCE</scope>
</reference>
<accession>A0A3B1D2W4</accession>
<keyword evidence="2" id="KW-0238">DNA-binding</keyword>
<dbReference type="InterPro" id="IPR036390">
    <property type="entry name" value="WH_DNA-bd_sf"/>
</dbReference>
<gene>
    <name evidence="5" type="ORF">MNBD_NITROSPIRAE01-663</name>
</gene>
<keyword evidence="1" id="KW-0805">Transcription regulation</keyword>
<dbReference type="CDD" id="cd00090">
    <property type="entry name" value="HTH_ARSR"/>
    <property type="match status" value="1"/>
</dbReference>
<dbReference type="InterPro" id="IPR001845">
    <property type="entry name" value="HTH_ArsR_DNA-bd_dom"/>
</dbReference>
<protein>
    <submittedName>
        <fullName evidence="5">Arsenical resistance operon repressor</fullName>
    </submittedName>
</protein>
<dbReference type="EMBL" id="UOGF01000060">
    <property type="protein sequence ID" value="VAX30348.1"/>
    <property type="molecule type" value="Genomic_DNA"/>
</dbReference>
<evidence type="ECO:0000313" key="5">
    <source>
        <dbReference type="EMBL" id="VAX30348.1"/>
    </source>
</evidence>
<sequence length="124" mass="13739">MDIKKSIQVFDALSQETRLRAFRLLVQAGENGLPAGALSEALGTPHNTMSFHLKHLSQAGVIRSRREGKSLIYSANFEAIHALIAFMVNDCCSIEFASIRQDKKKCCAIIELADCCKPKERNTT</sequence>
<dbReference type="GO" id="GO:0003677">
    <property type="term" value="F:DNA binding"/>
    <property type="evidence" value="ECO:0007669"/>
    <property type="project" value="UniProtKB-KW"/>
</dbReference>
<dbReference type="InterPro" id="IPR011991">
    <property type="entry name" value="ArsR-like_HTH"/>
</dbReference>
<organism evidence="5">
    <name type="scientific">hydrothermal vent metagenome</name>
    <dbReference type="NCBI Taxonomy" id="652676"/>
    <lineage>
        <taxon>unclassified sequences</taxon>
        <taxon>metagenomes</taxon>
        <taxon>ecological metagenomes</taxon>
    </lineage>
</organism>
<dbReference type="Gene3D" id="1.10.10.10">
    <property type="entry name" value="Winged helix-like DNA-binding domain superfamily/Winged helix DNA-binding domain"/>
    <property type="match status" value="1"/>
</dbReference>
<keyword evidence="3" id="KW-0804">Transcription</keyword>
<dbReference type="Pfam" id="PF12840">
    <property type="entry name" value="HTH_20"/>
    <property type="match status" value="1"/>
</dbReference>
<dbReference type="SUPFAM" id="SSF46785">
    <property type="entry name" value="Winged helix' DNA-binding domain"/>
    <property type="match status" value="1"/>
</dbReference>
<proteinExistence type="predicted"/>
<evidence type="ECO:0000256" key="1">
    <source>
        <dbReference type="ARBA" id="ARBA00023015"/>
    </source>
</evidence>
<dbReference type="PANTHER" id="PTHR43132">
    <property type="entry name" value="ARSENICAL RESISTANCE OPERON REPRESSOR ARSR-RELATED"/>
    <property type="match status" value="1"/>
</dbReference>
<evidence type="ECO:0000256" key="2">
    <source>
        <dbReference type="ARBA" id="ARBA00023125"/>
    </source>
</evidence>
<feature type="domain" description="HTH arsR-type" evidence="4">
    <location>
        <begin position="1"/>
        <end position="95"/>
    </location>
</feature>
<evidence type="ECO:0000256" key="3">
    <source>
        <dbReference type="ARBA" id="ARBA00023163"/>
    </source>
</evidence>